<evidence type="ECO:0000313" key="3">
    <source>
        <dbReference type="Proteomes" id="UP000275846"/>
    </source>
</evidence>
<accession>A0A183SNJ4</accession>
<organism evidence="4">
    <name type="scientific">Schistocephalus solidus</name>
    <name type="common">Tapeworm</name>
    <dbReference type="NCBI Taxonomy" id="70667"/>
    <lineage>
        <taxon>Eukaryota</taxon>
        <taxon>Metazoa</taxon>
        <taxon>Spiralia</taxon>
        <taxon>Lophotrochozoa</taxon>
        <taxon>Platyhelminthes</taxon>
        <taxon>Cestoda</taxon>
        <taxon>Eucestoda</taxon>
        <taxon>Diphyllobothriidea</taxon>
        <taxon>Diphyllobothriidae</taxon>
        <taxon>Schistocephalus</taxon>
    </lineage>
</organism>
<feature type="region of interest" description="Disordered" evidence="1">
    <location>
        <begin position="559"/>
        <end position="669"/>
    </location>
</feature>
<feature type="compositionally biased region" description="Pro residues" evidence="1">
    <location>
        <begin position="565"/>
        <end position="577"/>
    </location>
</feature>
<evidence type="ECO:0000313" key="2">
    <source>
        <dbReference type="EMBL" id="VDL92177.1"/>
    </source>
</evidence>
<protein>
    <submittedName>
        <fullName evidence="2 4">Uncharacterized protein</fullName>
    </submittedName>
</protein>
<feature type="compositionally biased region" description="Low complexity" evidence="1">
    <location>
        <begin position="1005"/>
        <end position="1016"/>
    </location>
</feature>
<feature type="region of interest" description="Disordered" evidence="1">
    <location>
        <begin position="887"/>
        <end position="1031"/>
    </location>
</feature>
<dbReference type="STRING" id="70667.A0A183SNJ4"/>
<feature type="compositionally biased region" description="Polar residues" evidence="1">
    <location>
        <begin position="214"/>
        <end position="223"/>
    </location>
</feature>
<feature type="compositionally biased region" description="Low complexity" evidence="1">
    <location>
        <begin position="162"/>
        <end position="177"/>
    </location>
</feature>
<feature type="compositionally biased region" description="Gly residues" evidence="1">
    <location>
        <begin position="1192"/>
        <end position="1201"/>
    </location>
</feature>
<feature type="region of interest" description="Disordered" evidence="1">
    <location>
        <begin position="140"/>
        <end position="194"/>
    </location>
</feature>
<feature type="compositionally biased region" description="Polar residues" evidence="1">
    <location>
        <begin position="890"/>
        <end position="901"/>
    </location>
</feature>
<name>A0A183SNJ4_SCHSO</name>
<feature type="compositionally biased region" description="Low complexity" evidence="1">
    <location>
        <begin position="931"/>
        <end position="943"/>
    </location>
</feature>
<sequence length="1370" mass="142426">MRVLSVRLRRGQTITAGITDVIVTTVVAAKVAEVVPASTGINGNEGESDAAPSSPLAPPVLPIGELASTTTATAAATNTDASPDSVCSLCEAYSPTYATSVTAPTCCCALASPTETPKLQQQQTPAAPGVLHTVIKVEESEAAKESRSHSPSVPVVPKPEPHSSSSTTATTTPATATEDAQGSESSQLEIGDNRSALKSDAFHRMRTEPKAAETPQSTSTTRTGDFVMPVPRELDDQISSTSTTTAPRDSDWLTPEPVSAEEMAQLSVILRSQDVPPTACQTIVHRSTFGDLERIWDRSITLPPFTVPLTSSGGLGPVFTSISSPRVNSGSCARTDIILSHRRVRHGSTSPLAPKNLAPSDASFVRTVISAPTQPPPLSSWPTIQFDDTKAIPSNYLNSDCPMELTSKALAFKKTDFSSVSAVSIISSSVAASSQLPNLPSHGHPPNLTSLQQHPDYARYHQQLLEYVSRARELPPATAAAAAAAAAAEALKMKASEFGGGGGGLLTLEQQQMALLAAAAAASASSSAVAAACPVSLHNPVSSVQSAAVLSTSVGHLPPAFMRDPPSPPATATPAPTPQRLTAAGGTFYPPPGVPPVGPVASKSGRGGSGGHHHHHHHQQQQQQQQQQQYRQSTSQQQQQQQNPVLGGRSAHQRTPSGNSVSGGSIANSTSSTISGPHLSAPLGVCSGPTANLVLVLLCSLNWLCSISWRVLTCELTGLWVATEPWGTSSSILIAGDITYEKAPQLGECYRMARSRYLPAEVERIPGLTALIPASLLALFSAHQSNSRSISDSNNTSNALSVGQLQNFLHQQLGIFAQFPSAVDFRKAGSREAGALRQFMLEQLSLSSLARPAGPFKPLEETAVPCTSVNSGTASISSAAAAVAAHRQRGPSNAAASSESLPLNLGMTTDHHPHHHHHQQQQHLQPHRQLHNQQQQQQQQQQHFPRSGNLVDRHSLSPKQMKGGLPPHSVEPSSSSSHQSQHVAHQPTSRYSHLPPPSSSPTAYLPSPQQQQHLPPVSGGRGSNFSQSTDNSAVLGGAASGLQNAAVSAALHERMFAAAKAAFANANLSGDCASDSSKALTVATLAAAAVAEVVAQENQIHQQQQQQQLQRYFRSAGPPFCPLPSVSASQPPSLGSMSMSNGAGAGGNNSTGAAAAAAMFAHLQQHFQQQQQQQQKRQYPGAVPCSSSALLHGGGYPGGGQPHHQSSPISPQPQPPQSNKRASQTRMEHPPPPSSQQQQHHHHLSSQHLQHPPRLAHSGGAHSSNASAGGSGGPYRQSTPHTQTLDLLAAAAAAATNPALMTAAGVGAYPGSSLAAAVPSPSSSTAAAAAAAAAAAISAAQLTNLHPQQLSALGPEQPMSVRVSSGLAFE</sequence>
<keyword evidence="3" id="KW-1185">Reference proteome</keyword>
<feature type="compositionally biased region" description="Polar residues" evidence="1">
    <location>
        <begin position="237"/>
        <end position="247"/>
    </location>
</feature>
<feature type="compositionally biased region" description="Low complexity" evidence="1">
    <location>
        <begin position="620"/>
        <end position="642"/>
    </location>
</feature>
<dbReference type="Proteomes" id="UP000275846">
    <property type="component" value="Unassembled WGS sequence"/>
</dbReference>
<feature type="compositionally biased region" description="Basic residues" evidence="1">
    <location>
        <begin position="912"/>
        <end position="930"/>
    </location>
</feature>
<feature type="region of interest" description="Disordered" evidence="1">
    <location>
        <begin position="206"/>
        <end position="252"/>
    </location>
</feature>
<feature type="compositionally biased region" description="Polar residues" evidence="1">
    <location>
        <begin position="178"/>
        <end position="188"/>
    </location>
</feature>
<feature type="compositionally biased region" description="Low complexity" evidence="1">
    <location>
        <begin position="1166"/>
        <end position="1175"/>
    </location>
</feature>
<evidence type="ECO:0000256" key="1">
    <source>
        <dbReference type="SAM" id="MobiDB-lite"/>
    </source>
</evidence>
<feature type="region of interest" description="Disordered" evidence="1">
    <location>
        <begin position="1124"/>
        <end position="1151"/>
    </location>
</feature>
<feature type="region of interest" description="Disordered" evidence="1">
    <location>
        <begin position="1166"/>
        <end position="1280"/>
    </location>
</feature>
<dbReference type="OrthoDB" id="10692796at2759"/>
<dbReference type="EMBL" id="UYSU01033405">
    <property type="protein sequence ID" value="VDL92177.1"/>
    <property type="molecule type" value="Genomic_DNA"/>
</dbReference>
<feature type="compositionally biased region" description="Pro residues" evidence="1">
    <location>
        <begin position="589"/>
        <end position="598"/>
    </location>
</feature>
<dbReference type="WBParaSite" id="SSLN_0000597901-mRNA-1">
    <property type="protein sequence ID" value="SSLN_0000597901-mRNA-1"/>
    <property type="gene ID" value="SSLN_0000597901"/>
</dbReference>
<reference evidence="2 3" key="2">
    <citation type="submission" date="2018-11" db="EMBL/GenBank/DDBJ databases">
        <authorList>
            <consortium name="Pathogen Informatics"/>
        </authorList>
    </citation>
    <scope>NUCLEOTIDE SEQUENCE [LARGE SCALE GENOMIC DNA]</scope>
    <source>
        <strain evidence="2 3">NST_G2</strain>
    </source>
</reference>
<evidence type="ECO:0000313" key="4">
    <source>
        <dbReference type="WBParaSite" id="SSLN_0000597901-mRNA-1"/>
    </source>
</evidence>
<feature type="compositionally biased region" description="Low complexity" evidence="1">
    <location>
        <begin position="1246"/>
        <end position="1268"/>
    </location>
</feature>
<gene>
    <name evidence="2" type="ORF">SSLN_LOCUS5792</name>
</gene>
<proteinExistence type="predicted"/>
<feature type="compositionally biased region" description="Polar residues" evidence="1">
    <location>
        <begin position="653"/>
        <end position="669"/>
    </location>
</feature>
<feature type="compositionally biased region" description="Low complexity" evidence="1">
    <location>
        <begin position="1133"/>
        <end position="1142"/>
    </location>
</feature>
<feature type="compositionally biased region" description="Low complexity" evidence="1">
    <location>
        <begin position="966"/>
        <end position="987"/>
    </location>
</feature>
<reference evidence="4" key="1">
    <citation type="submission" date="2016-06" db="UniProtKB">
        <authorList>
            <consortium name="WormBaseParasite"/>
        </authorList>
    </citation>
    <scope>IDENTIFICATION</scope>
</reference>